<organism evidence="3 4">
    <name type="scientific">Modestobacter marinus</name>
    <dbReference type="NCBI Taxonomy" id="477641"/>
    <lineage>
        <taxon>Bacteria</taxon>
        <taxon>Bacillati</taxon>
        <taxon>Actinomycetota</taxon>
        <taxon>Actinomycetes</taxon>
        <taxon>Geodermatophilales</taxon>
        <taxon>Geodermatophilaceae</taxon>
        <taxon>Modestobacter</taxon>
    </lineage>
</organism>
<evidence type="ECO:0000256" key="1">
    <source>
        <dbReference type="SAM" id="MobiDB-lite"/>
    </source>
</evidence>
<keyword evidence="2" id="KW-0812">Transmembrane</keyword>
<dbReference type="Pfam" id="PF10011">
    <property type="entry name" value="DUF2254"/>
    <property type="match status" value="1"/>
</dbReference>
<feature type="region of interest" description="Disordered" evidence="1">
    <location>
        <begin position="202"/>
        <end position="223"/>
    </location>
</feature>
<evidence type="ECO:0000313" key="3">
    <source>
        <dbReference type="EMBL" id="GGL60405.1"/>
    </source>
</evidence>
<evidence type="ECO:0000256" key="2">
    <source>
        <dbReference type="SAM" id="Phobius"/>
    </source>
</evidence>
<gene>
    <name evidence="3" type="ORF">GCM10011589_15580</name>
</gene>
<feature type="transmembrane region" description="Helical" evidence="2">
    <location>
        <begin position="160"/>
        <end position="180"/>
    </location>
</feature>
<proteinExistence type="predicted"/>
<protein>
    <recommendedName>
        <fullName evidence="5">DUF2254 domain-containing protein</fullName>
    </recommendedName>
</protein>
<evidence type="ECO:0008006" key="5">
    <source>
        <dbReference type="Google" id="ProtNLM"/>
    </source>
</evidence>
<dbReference type="InterPro" id="IPR018723">
    <property type="entry name" value="DUF2254_membrane"/>
</dbReference>
<dbReference type="Proteomes" id="UP000648663">
    <property type="component" value="Unassembled WGS sequence"/>
</dbReference>
<keyword evidence="4" id="KW-1185">Reference proteome</keyword>
<accession>A0ABQ2FW62</accession>
<comment type="caution">
    <text evidence="3">The sequence shown here is derived from an EMBL/GenBank/DDBJ whole genome shotgun (WGS) entry which is preliminary data.</text>
</comment>
<reference evidence="4" key="1">
    <citation type="journal article" date="2019" name="Int. J. Syst. Evol. Microbiol.">
        <title>The Global Catalogue of Microorganisms (GCM) 10K type strain sequencing project: providing services to taxonomists for standard genome sequencing and annotation.</title>
        <authorList>
            <consortium name="The Broad Institute Genomics Platform"/>
            <consortium name="The Broad Institute Genome Sequencing Center for Infectious Disease"/>
            <person name="Wu L."/>
            <person name="Ma J."/>
        </authorList>
    </citation>
    <scope>NUCLEOTIDE SEQUENCE [LARGE SCALE GENOMIC DNA]</scope>
    <source>
        <strain evidence="4">CGMCC 4.5581</strain>
    </source>
</reference>
<keyword evidence="2" id="KW-0472">Membrane</keyword>
<keyword evidence="2" id="KW-1133">Transmembrane helix</keyword>
<feature type="transmembrane region" description="Helical" evidence="2">
    <location>
        <begin position="121"/>
        <end position="140"/>
    </location>
</feature>
<name>A0ABQ2FW62_9ACTN</name>
<feature type="transmembrane region" description="Helical" evidence="2">
    <location>
        <begin position="75"/>
        <end position="100"/>
    </location>
</feature>
<feature type="compositionally biased region" description="Basic and acidic residues" evidence="1">
    <location>
        <begin position="209"/>
        <end position="219"/>
    </location>
</feature>
<sequence length="458" mass="49496">MRDTPGMPTSDSHRGGPLSVLVGRVRGALWPIPALGILLAIVLGTTLPELDQHWATREHPLTFAFGGGASAARDLLAAIAGSLISVTGVTFSLTVVALQLSSSQFTPRLLQTFSTDRTVQLTLAQLVLTFTYALTVLRTVRTESATEDDDAFVPRLSITVAYLLTLGSVLALVLFLGHLSRLLRVETMLRDVHDEATQTLARELDEPDGAARDAADHRSAGPPVPLVARSSGFLTVVDERAAVAAAREAGVVVELAVRIGDSVVEGTPVAHAWSLAPGGSPDTARLEEALDRSFQLYYERTPDRDLAYGLRKVVDICVRALSPGTNDPTTAVHALSHASSLLGRFAERPDEPRVCRDEEQRVRLVVPPWELPALLQLAVEEPLQFAEGQPTVLRRLAGLLREFAWRAQGRSVDDLVCRYVDAVAERALESTAVAESETRAWRQQVRQALAGSWPAEVG</sequence>
<evidence type="ECO:0000313" key="4">
    <source>
        <dbReference type="Proteomes" id="UP000648663"/>
    </source>
</evidence>
<feature type="transmembrane region" description="Helical" evidence="2">
    <location>
        <begin position="28"/>
        <end position="47"/>
    </location>
</feature>
<dbReference type="EMBL" id="BMMI01000002">
    <property type="protein sequence ID" value="GGL60405.1"/>
    <property type="molecule type" value="Genomic_DNA"/>
</dbReference>